<protein>
    <submittedName>
        <fullName evidence="2">Glycosyltransferase family 2 protein</fullName>
    </submittedName>
</protein>
<proteinExistence type="predicted"/>
<dbReference type="AlphaFoldDB" id="A0A3N4P9B4"/>
<evidence type="ECO:0000313" key="3">
    <source>
        <dbReference type="Proteomes" id="UP000281332"/>
    </source>
</evidence>
<dbReference type="CDD" id="cd00761">
    <property type="entry name" value="Glyco_tranf_GTA_type"/>
    <property type="match status" value="1"/>
</dbReference>
<dbReference type="OrthoDB" id="9179862at2"/>
<dbReference type="GO" id="GO:0016740">
    <property type="term" value="F:transferase activity"/>
    <property type="evidence" value="ECO:0007669"/>
    <property type="project" value="UniProtKB-KW"/>
</dbReference>
<keyword evidence="3" id="KW-1185">Reference proteome</keyword>
<evidence type="ECO:0000313" key="2">
    <source>
        <dbReference type="EMBL" id="RPE01281.1"/>
    </source>
</evidence>
<dbReference type="InterPro" id="IPR001173">
    <property type="entry name" value="Glyco_trans_2-like"/>
</dbReference>
<evidence type="ECO:0000259" key="1">
    <source>
        <dbReference type="Pfam" id="PF00535"/>
    </source>
</evidence>
<dbReference type="Proteomes" id="UP000281332">
    <property type="component" value="Unassembled WGS sequence"/>
</dbReference>
<organism evidence="2 3">
    <name type="scientific">Candidatus Pantoea deserta</name>
    <dbReference type="NCBI Taxonomy" id="1869313"/>
    <lineage>
        <taxon>Bacteria</taxon>
        <taxon>Pseudomonadati</taxon>
        <taxon>Pseudomonadota</taxon>
        <taxon>Gammaproteobacteria</taxon>
        <taxon>Enterobacterales</taxon>
        <taxon>Erwiniaceae</taxon>
        <taxon>Pantoea</taxon>
    </lineage>
</organism>
<dbReference type="InterPro" id="IPR029044">
    <property type="entry name" value="Nucleotide-diphossugar_trans"/>
</dbReference>
<dbReference type="Gene3D" id="3.90.550.10">
    <property type="entry name" value="Spore Coat Polysaccharide Biosynthesis Protein SpsA, Chain A"/>
    <property type="match status" value="1"/>
</dbReference>
<name>A0A3N4P9B4_9GAMM</name>
<reference evidence="2 3" key="1">
    <citation type="submission" date="2018-11" db="EMBL/GenBank/DDBJ databases">
        <title>Whole genome sequencing of Pantoea sp. RIT388.</title>
        <authorList>
            <person name="Gan H.M."/>
            <person name="Hudson A.O."/>
        </authorList>
    </citation>
    <scope>NUCLEOTIDE SEQUENCE [LARGE SCALE GENOMIC DNA]</scope>
    <source>
        <strain evidence="2 3">RIT388</strain>
    </source>
</reference>
<feature type="domain" description="Glycosyltransferase 2-like" evidence="1">
    <location>
        <begin position="37"/>
        <end position="157"/>
    </location>
</feature>
<dbReference type="EMBL" id="RMVG01000006">
    <property type="protein sequence ID" value="RPE01281.1"/>
    <property type="molecule type" value="Genomic_DNA"/>
</dbReference>
<comment type="caution">
    <text evidence="2">The sequence shown here is derived from an EMBL/GenBank/DDBJ whole genome shotgun (WGS) entry which is preliminary data.</text>
</comment>
<accession>A0A3N4P9B4</accession>
<dbReference type="SUPFAM" id="SSF53448">
    <property type="entry name" value="Nucleotide-diphospho-sugar transferases"/>
    <property type="match status" value="1"/>
</dbReference>
<gene>
    <name evidence="2" type="ORF">BBB56_10455</name>
</gene>
<sequence>MLNVCRRLSDNKHAADKSHIDLTCITHFYCNQKSIDSITTLLKQYESYPADILDRTEFIIVDDCSPLKYDVPELDLNFRWLRVTTDIPWNQGGARNLGVTFAKSDKILMSDLDHAFPPDTLAYLANHPNPGRNFYKMWRKRPDGSLYKGHANLFFMSRARFLRFYGYDEEFSGNYGAEDYRFVKFQKYQGSRQSYLPKKVWCYERTLDRQESYHSLTRDLSANTPVDLRKKQECSLYGKEYGHSRLFLNFDWVTLAQGVRRPAALPALRRYWRPLWWWRWLNPLAAK</sequence>
<dbReference type="Pfam" id="PF00535">
    <property type="entry name" value="Glycos_transf_2"/>
    <property type="match status" value="1"/>
</dbReference>
<keyword evidence="2" id="KW-0808">Transferase</keyword>